<protein>
    <submittedName>
        <fullName evidence="1">Uncharacterized protein</fullName>
    </submittedName>
</protein>
<gene>
    <name evidence="1" type="ORF">SVIM_LOCUS5003</name>
</gene>
<organism evidence="1">
    <name type="scientific">Salix viminalis</name>
    <name type="common">Common osier</name>
    <name type="synonym">Basket willow</name>
    <dbReference type="NCBI Taxonomy" id="40686"/>
    <lineage>
        <taxon>Eukaryota</taxon>
        <taxon>Viridiplantae</taxon>
        <taxon>Streptophyta</taxon>
        <taxon>Embryophyta</taxon>
        <taxon>Tracheophyta</taxon>
        <taxon>Spermatophyta</taxon>
        <taxon>Magnoliopsida</taxon>
        <taxon>eudicotyledons</taxon>
        <taxon>Gunneridae</taxon>
        <taxon>Pentapetalae</taxon>
        <taxon>rosids</taxon>
        <taxon>fabids</taxon>
        <taxon>Malpighiales</taxon>
        <taxon>Salicaceae</taxon>
        <taxon>Saliceae</taxon>
        <taxon>Salix</taxon>
    </lineage>
</organism>
<sequence>MVSLLQTKIYPPIVSYLGRDSDGDPITESSNGPNVFLRSTNLTHRSNWTNTIIVRSLWLRIVDRVPSIIEHIQIINRVPSIIEHIQVRPFCLQIINRVPSIIEKIHIRTFWLQITDRIPSIIETIQIRTFLLQIVDFSTNSDIKIPPLIWPLRSK</sequence>
<reference evidence="1" key="1">
    <citation type="submission" date="2019-03" db="EMBL/GenBank/DDBJ databases">
        <authorList>
            <person name="Mank J."/>
            <person name="Almeida P."/>
        </authorList>
    </citation>
    <scope>NUCLEOTIDE SEQUENCE</scope>
    <source>
        <strain evidence="1">78183</strain>
    </source>
</reference>
<evidence type="ECO:0000313" key="1">
    <source>
        <dbReference type="EMBL" id="VFU20367.1"/>
    </source>
</evidence>
<name>A0A6N2JZX9_SALVM</name>
<dbReference type="EMBL" id="CAADRP010000001">
    <property type="protein sequence ID" value="VFU20367.1"/>
    <property type="molecule type" value="Genomic_DNA"/>
</dbReference>
<accession>A0A6N2JZX9</accession>
<dbReference type="AlphaFoldDB" id="A0A6N2JZX9"/>
<proteinExistence type="predicted"/>